<dbReference type="Proteomes" id="UP000306229">
    <property type="component" value="Chromosome"/>
</dbReference>
<accession>A0A5B7TWR0</accession>
<protein>
    <submittedName>
        <fullName evidence="9">Carbohydrate-binding protein</fullName>
    </submittedName>
</protein>
<evidence type="ECO:0000256" key="2">
    <source>
        <dbReference type="ARBA" id="ARBA00022651"/>
    </source>
</evidence>
<dbReference type="Gene3D" id="2.115.10.20">
    <property type="entry name" value="Glycosyl hydrolase domain, family 43"/>
    <property type="match status" value="1"/>
</dbReference>
<dbReference type="InterPro" id="IPR052176">
    <property type="entry name" value="Glycosyl_Hydrlase_43_Enz"/>
</dbReference>
<dbReference type="InterPro" id="IPR023296">
    <property type="entry name" value="Glyco_hydro_beta-prop_sf"/>
</dbReference>
<evidence type="ECO:0000256" key="6">
    <source>
        <dbReference type="PIRSR" id="PIRSR606710-2"/>
    </source>
</evidence>
<keyword evidence="5 7" id="KW-0326">Glycosidase</keyword>
<dbReference type="PANTHER" id="PTHR43772:SF2">
    <property type="entry name" value="PUTATIVE (AFU_ORTHOLOGUE AFUA_2G04480)-RELATED"/>
    <property type="match status" value="1"/>
</dbReference>
<dbReference type="Gene3D" id="2.60.120.260">
    <property type="entry name" value="Galactose-binding domain-like"/>
    <property type="match status" value="1"/>
</dbReference>
<dbReference type="EMBL" id="CP040749">
    <property type="protein sequence ID" value="QCX39112.1"/>
    <property type="molecule type" value="Genomic_DNA"/>
</dbReference>
<dbReference type="CDD" id="cd04084">
    <property type="entry name" value="CBM6_xylanase-like"/>
    <property type="match status" value="1"/>
</dbReference>
<name>A0A5B7TWR0_9FLAO</name>
<dbReference type="PANTHER" id="PTHR43772">
    <property type="entry name" value="ENDO-1,4-BETA-XYLANASE"/>
    <property type="match status" value="1"/>
</dbReference>
<feature type="site" description="Important for catalytic activity, responsible for pKa modulation of the active site Glu and correct orientation of both the proton donor and substrate" evidence="6">
    <location>
        <position position="148"/>
    </location>
</feature>
<dbReference type="GO" id="GO:0030246">
    <property type="term" value="F:carbohydrate binding"/>
    <property type="evidence" value="ECO:0007669"/>
    <property type="project" value="InterPro"/>
</dbReference>
<keyword evidence="10" id="KW-1185">Reference proteome</keyword>
<sequence>MKTYNNRILLYSTMFGLYFFGGIVNAQNPITTFKGISDPHIRVFNDTIYLYSGHDADPNDKTWVMRDWRVFATTNLLDWKHVQTISPKDNYMDDNSEDCWASDASARNGNYYFYFSDRKRGIGVMKAKHPTGPFTDALHKPLVSPLHDPTLYTDDDKNKTPYLIYGDKTDAYYIVKLNNDMISTAETPKPIEIKGDAWKNAPEWMDKNYLFKYKELYYLSWGNQYAVSKNIYGPYECVDAVGTGYKLGEFAHGSFFWWKGQFYHIWCYYIRDGYKFRESIISYCHIDDNGHIVTDTNFLDKHFSNGVGQYNASWKKIEAEWYYEKSSNIEKRGLKNKGFRLTNIKDGNWIRYAEMLFKNENYEFQLQLNSVQGKGFLEIRQGNLSGQILGRIPIDSDNLQKKYILKNMHCLKGKTDLYLTFKGTEDFNVALDYFNFLRK</sequence>
<evidence type="ECO:0000313" key="9">
    <source>
        <dbReference type="EMBL" id="QCX39112.1"/>
    </source>
</evidence>
<keyword evidence="2" id="KW-0624">Polysaccharide degradation</keyword>
<gene>
    <name evidence="9" type="ORF">FF125_11945</name>
</gene>
<dbReference type="CDD" id="cd08990">
    <property type="entry name" value="GH43_AXH_like"/>
    <property type="match status" value="1"/>
</dbReference>
<dbReference type="RefSeq" id="WP_138949977.1">
    <property type="nucleotide sequence ID" value="NZ_CP040749.1"/>
</dbReference>
<dbReference type="KEGG" id="fbe:FF125_11945"/>
<dbReference type="GO" id="GO:0004553">
    <property type="term" value="F:hydrolase activity, hydrolyzing O-glycosyl compounds"/>
    <property type="evidence" value="ECO:0007669"/>
    <property type="project" value="InterPro"/>
</dbReference>
<dbReference type="SUPFAM" id="SSF75005">
    <property type="entry name" value="Arabinanase/levansucrase/invertase"/>
    <property type="match status" value="1"/>
</dbReference>
<dbReference type="InterPro" id="IPR006710">
    <property type="entry name" value="Glyco_hydro_43"/>
</dbReference>
<evidence type="ECO:0000256" key="3">
    <source>
        <dbReference type="ARBA" id="ARBA00022801"/>
    </source>
</evidence>
<dbReference type="SUPFAM" id="SSF49785">
    <property type="entry name" value="Galactose-binding domain-like"/>
    <property type="match status" value="1"/>
</dbReference>
<dbReference type="AlphaFoldDB" id="A0A5B7TWR0"/>
<evidence type="ECO:0000256" key="7">
    <source>
        <dbReference type="RuleBase" id="RU361187"/>
    </source>
</evidence>
<proteinExistence type="inferred from homology"/>
<dbReference type="Pfam" id="PF04616">
    <property type="entry name" value="Glyco_hydro_43"/>
    <property type="match status" value="1"/>
</dbReference>
<evidence type="ECO:0000256" key="5">
    <source>
        <dbReference type="ARBA" id="ARBA00023295"/>
    </source>
</evidence>
<dbReference type="InterPro" id="IPR005084">
    <property type="entry name" value="CBM6"/>
</dbReference>
<keyword evidence="4" id="KW-0119">Carbohydrate metabolism</keyword>
<reference evidence="9 10" key="1">
    <citation type="submission" date="2019-05" db="EMBL/GenBank/DDBJ databases">
        <title>Algicella ahnfeltiae gen. nov., sp. nov., a novel marine bacterium of the family Flavobacteriaceae isolated from a red alga.</title>
        <authorList>
            <person name="Nedashkovskaya O.I."/>
            <person name="Kukhlevskiy A.D."/>
            <person name="Kim S.-G."/>
            <person name="Zhukova N.V."/>
            <person name="Mikhailov V.V."/>
        </authorList>
    </citation>
    <scope>NUCLEOTIDE SEQUENCE [LARGE SCALE GENOMIC DNA]</scope>
    <source>
        <strain evidence="9 10">10Alg115</strain>
    </source>
</reference>
<evidence type="ECO:0000259" key="8">
    <source>
        <dbReference type="Pfam" id="PF03422"/>
    </source>
</evidence>
<dbReference type="Pfam" id="PF03422">
    <property type="entry name" value="CBM_6"/>
    <property type="match status" value="1"/>
</dbReference>
<keyword evidence="2" id="KW-0858">Xylan degradation</keyword>
<evidence type="ECO:0000313" key="10">
    <source>
        <dbReference type="Proteomes" id="UP000306229"/>
    </source>
</evidence>
<dbReference type="InterPro" id="IPR008979">
    <property type="entry name" value="Galactose-bd-like_sf"/>
</dbReference>
<comment type="similarity">
    <text evidence="1 7">Belongs to the glycosyl hydrolase 43 family.</text>
</comment>
<evidence type="ECO:0000256" key="4">
    <source>
        <dbReference type="ARBA" id="ARBA00023277"/>
    </source>
</evidence>
<dbReference type="GO" id="GO:0045493">
    <property type="term" value="P:xylan catabolic process"/>
    <property type="evidence" value="ECO:0007669"/>
    <property type="project" value="UniProtKB-KW"/>
</dbReference>
<feature type="domain" description="CBM6" evidence="8">
    <location>
        <begin position="319"/>
        <end position="436"/>
    </location>
</feature>
<organism evidence="9 10">
    <name type="scientific">Aureibaculum algae</name>
    <dbReference type="NCBI Taxonomy" id="2584122"/>
    <lineage>
        <taxon>Bacteria</taxon>
        <taxon>Pseudomonadati</taxon>
        <taxon>Bacteroidota</taxon>
        <taxon>Flavobacteriia</taxon>
        <taxon>Flavobacteriales</taxon>
        <taxon>Flavobacteriaceae</taxon>
        <taxon>Aureibaculum</taxon>
    </lineage>
</organism>
<dbReference type="OrthoDB" id="9763933at2"/>
<keyword evidence="3 7" id="KW-0378">Hydrolase</keyword>
<evidence type="ECO:0000256" key="1">
    <source>
        <dbReference type="ARBA" id="ARBA00009865"/>
    </source>
</evidence>